<keyword evidence="4" id="KW-0545">Nucleotide biosynthesis</keyword>
<dbReference type="GO" id="GO:0032259">
    <property type="term" value="P:methylation"/>
    <property type="evidence" value="ECO:0007669"/>
    <property type="project" value="UniProtKB-KW"/>
</dbReference>
<evidence type="ECO:0000313" key="8">
    <source>
        <dbReference type="Proteomes" id="UP000110868"/>
    </source>
</evidence>
<dbReference type="CDD" id="cd00351">
    <property type="entry name" value="TS_Pyrimidine_HMase"/>
    <property type="match status" value="1"/>
</dbReference>
<name>W8QRH5_9VIRU</name>
<organism evidence="7 8">
    <name type="scientific">Chloriridovirus anopheles1</name>
    <dbReference type="NCBI Taxonomy" id="1465751"/>
    <lineage>
        <taxon>Viruses</taxon>
        <taxon>Varidnaviria</taxon>
        <taxon>Bamfordvirae</taxon>
        <taxon>Nucleocytoviricota</taxon>
        <taxon>Megaviricetes</taxon>
        <taxon>Pimascovirales</taxon>
        <taxon>Pimascovirales incertae sedis</taxon>
        <taxon>Iridoviridae</taxon>
        <taxon>Betairidovirinae</taxon>
        <taxon>Chloriridovirus</taxon>
    </lineage>
</organism>
<dbReference type="Gene3D" id="3.30.572.10">
    <property type="entry name" value="Thymidylate synthase/dCMP hydroxymethylase domain"/>
    <property type="match status" value="1"/>
</dbReference>
<dbReference type="GO" id="GO:0004799">
    <property type="term" value="F:thymidylate synthase activity"/>
    <property type="evidence" value="ECO:0007669"/>
    <property type="project" value="UniProtKB-EC"/>
</dbReference>
<evidence type="ECO:0000256" key="2">
    <source>
        <dbReference type="ARBA" id="ARBA00022603"/>
    </source>
</evidence>
<dbReference type="FunFam" id="3.30.572.10:FF:000013">
    <property type="entry name" value="Thymidylate synthase"/>
    <property type="match status" value="1"/>
</dbReference>
<dbReference type="InterPro" id="IPR036926">
    <property type="entry name" value="Thymidate_synth/dCMP_Mease_sf"/>
</dbReference>
<dbReference type="PRINTS" id="PR00108">
    <property type="entry name" value="THYMDSNTHASE"/>
</dbReference>
<dbReference type="PANTHER" id="PTHR11548">
    <property type="entry name" value="THYMIDYLATE SYNTHASE 1"/>
    <property type="match status" value="1"/>
</dbReference>
<dbReference type="Pfam" id="PF00303">
    <property type="entry name" value="Thymidylat_synt"/>
    <property type="match status" value="1"/>
</dbReference>
<dbReference type="GeneID" id="18938260"/>
<accession>W8QRH5</accession>
<dbReference type="PANTHER" id="PTHR11548:SF2">
    <property type="entry name" value="THYMIDYLATE SYNTHASE"/>
    <property type="match status" value="1"/>
</dbReference>
<feature type="domain" description="Thymidylate synthase/dCMP hydroxymethylase" evidence="6">
    <location>
        <begin position="4"/>
        <end position="298"/>
    </location>
</feature>
<dbReference type="EC" id="2.1.1.45" evidence="1"/>
<evidence type="ECO:0000256" key="4">
    <source>
        <dbReference type="ARBA" id="ARBA00022727"/>
    </source>
</evidence>
<dbReference type="RefSeq" id="YP_009021176.1">
    <property type="nucleotide sequence ID" value="NC_023848.1"/>
</dbReference>
<keyword evidence="8" id="KW-1185">Reference proteome</keyword>
<dbReference type="NCBIfam" id="TIGR03284">
    <property type="entry name" value="thym_sym"/>
    <property type="match status" value="1"/>
</dbReference>
<dbReference type="InterPro" id="IPR020940">
    <property type="entry name" value="Thymidylate_synthase_AS"/>
</dbReference>
<reference evidence="7 8" key="1">
    <citation type="submission" date="2013-12" db="EMBL/GenBank/DDBJ databases">
        <authorList>
            <person name="Tong Y."/>
            <person name="Zhang J."/>
            <person name="Huang Y."/>
            <person name="Li S."/>
            <person name="Pei G."/>
            <person name="Zhang Z."/>
            <person name="Mi Z."/>
            <person name="An X."/>
        </authorList>
    </citation>
    <scope>NUCLEOTIDE SEQUENCE [LARGE SCALE GENOMIC DNA]</scope>
    <source>
        <strain evidence="7">AMIV</strain>
    </source>
</reference>
<evidence type="ECO:0000256" key="3">
    <source>
        <dbReference type="ARBA" id="ARBA00022679"/>
    </source>
</evidence>
<evidence type="ECO:0000259" key="6">
    <source>
        <dbReference type="Pfam" id="PF00303"/>
    </source>
</evidence>
<dbReference type="KEGG" id="vg:18938260"/>
<protein>
    <recommendedName>
        <fullName evidence="1">thymidylate synthase</fullName>
        <ecNumber evidence="1">2.1.1.45</ecNumber>
    </recommendedName>
</protein>
<dbReference type="GO" id="GO:0006231">
    <property type="term" value="P:dTMP biosynthetic process"/>
    <property type="evidence" value="ECO:0007669"/>
    <property type="project" value="InterPro"/>
</dbReference>
<dbReference type="InterPro" id="IPR000398">
    <property type="entry name" value="Thymidylate_synthase"/>
</dbReference>
<dbReference type="OrthoDB" id="13491at10239"/>
<dbReference type="HAMAP" id="MF_00008">
    <property type="entry name" value="Thymidy_synth_bact"/>
    <property type="match status" value="1"/>
</dbReference>
<dbReference type="Proteomes" id="UP000110868">
    <property type="component" value="Segment"/>
</dbReference>
<feature type="active site" evidence="5">
    <location>
        <position position="173"/>
    </location>
</feature>
<dbReference type="PROSITE" id="PS00091">
    <property type="entry name" value="THYMIDYLATE_SYNTHASE"/>
    <property type="match status" value="1"/>
</dbReference>
<gene>
    <name evidence="7" type="ORF">AMIV_099</name>
</gene>
<evidence type="ECO:0000256" key="1">
    <source>
        <dbReference type="ARBA" id="ARBA00011947"/>
    </source>
</evidence>
<dbReference type="EMBL" id="KF938901">
    <property type="protein sequence ID" value="AHL67592.1"/>
    <property type="molecule type" value="Genomic_DNA"/>
</dbReference>
<proteinExistence type="inferred from homology"/>
<evidence type="ECO:0000256" key="5">
    <source>
        <dbReference type="PROSITE-ProRule" id="PRU10016"/>
    </source>
</evidence>
<sequence>MGEQAYLKLVEECISDGDYRIDRTKVGTYSLFGKQLEFNLEGGTLPLLTTKKMFVKGILKELLWIMKGQTNSKILDKNGVKFWNDNSTRQFLDSRGLHNYEEGDLGPIYGFQWRFGGKEYPGQRPLCDCSKGSKGIDQLREVVEQLKTNPSSRRMIICSWNVAQLNQMALPPCHCLVQFYVRNNTHLDCQLYQRSADIGLGVPFNIASYSFLMYVLAKWTNLTPGRFIHTFGDVHVYSTHVEALREQIARQPHSFPTVEFTGEFSLEDLENVTPEEWCDSFVIRGYKSHPIINMPMAV</sequence>
<evidence type="ECO:0000313" key="7">
    <source>
        <dbReference type="EMBL" id="AHL67592.1"/>
    </source>
</evidence>
<keyword evidence="3" id="KW-0808">Transferase</keyword>
<dbReference type="InterPro" id="IPR023451">
    <property type="entry name" value="Thymidate_synth/dCMP_Mease_dom"/>
</dbReference>
<dbReference type="SUPFAM" id="SSF55831">
    <property type="entry name" value="Thymidylate synthase/dCMP hydroxymethylase"/>
    <property type="match status" value="1"/>
</dbReference>
<dbReference type="InterPro" id="IPR045097">
    <property type="entry name" value="Thymidate_synth/dCMP_Mease"/>
</dbReference>
<keyword evidence="2" id="KW-0489">Methyltransferase</keyword>